<reference evidence="5 6" key="1">
    <citation type="submission" date="2016-10" db="EMBL/GenBank/DDBJ databases">
        <authorList>
            <person name="de Groot N.N."/>
        </authorList>
    </citation>
    <scope>NUCLEOTIDE SEQUENCE [LARGE SCALE GENOMIC DNA]</scope>
    <source>
        <strain evidence="5 6">DSM 21800</strain>
    </source>
</reference>
<dbReference type="InterPro" id="IPR052708">
    <property type="entry name" value="PxpC"/>
</dbReference>
<dbReference type="STRING" id="630515.SAMN04489812_3956"/>
<dbReference type="RefSeq" id="WP_091527147.1">
    <property type="nucleotide sequence ID" value="NZ_LT629772.1"/>
</dbReference>
<dbReference type="GO" id="GO:0016787">
    <property type="term" value="F:hydrolase activity"/>
    <property type="evidence" value="ECO:0007669"/>
    <property type="project" value="UniProtKB-KW"/>
</dbReference>
<keyword evidence="1" id="KW-0547">Nucleotide-binding</keyword>
<feature type="domain" description="Carboxyltransferase" evidence="4">
    <location>
        <begin position="23"/>
        <end position="284"/>
    </location>
</feature>
<dbReference type="Proteomes" id="UP000199103">
    <property type="component" value="Chromosome I"/>
</dbReference>
<keyword evidence="6" id="KW-1185">Reference proteome</keyword>
<keyword evidence="3" id="KW-0067">ATP-binding</keyword>
<proteinExistence type="predicted"/>
<name>A0A1H1X7U5_9ACTN</name>
<evidence type="ECO:0000256" key="1">
    <source>
        <dbReference type="ARBA" id="ARBA00022741"/>
    </source>
</evidence>
<evidence type="ECO:0000259" key="4">
    <source>
        <dbReference type="SMART" id="SM00797"/>
    </source>
</evidence>
<dbReference type="AlphaFoldDB" id="A0A1H1X7U5"/>
<keyword evidence="2" id="KW-0378">Hydrolase</keyword>
<dbReference type="PANTHER" id="PTHR43309:SF3">
    <property type="entry name" value="5-OXOPROLINASE SUBUNIT C"/>
    <property type="match status" value="1"/>
</dbReference>
<evidence type="ECO:0000256" key="2">
    <source>
        <dbReference type="ARBA" id="ARBA00022801"/>
    </source>
</evidence>
<dbReference type="NCBIfam" id="TIGR00724">
    <property type="entry name" value="urea_amlyse_rel"/>
    <property type="match status" value="1"/>
</dbReference>
<protein>
    <submittedName>
        <fullName evidence="5">Biotin-dependent carboxylase uncharacterized domain-containing protein</fullName>
    </submittedName>
</protein>
<evidence type="ECO:0000256" key="3">
    <source>
        <dbReference type="ARBA" id="ARBA00022840"/>
    </source>
</evidence>
<sequence>MIMITGVGPLALIEDLGRPGYTQYGVPVAGAADRAALRAANRLTGNPEDSAGIEILLGGLEISTDHPAWCAVAGPATTTTVNGRPTSSHQPLHLSPGDRLTVLPSPDGIRNYLAVRGGFDVPAVLGSRSADLLSGLGPPPLRVGDRLPVGSASLPFAAADVSPPPRPPVTPALIGIEPGPRADWFTEEALTSLVEQRWTVTPDSDRTAVRLDGEPLRRRTDQPAELPSEGIIRGAIQVPPSGLPLIFGSNHPVTGGYPVIAVVTPDGCDRAAQLRPGDTLRLTP</sequence>
<dbReference type="Gene3D" id="2.40.100.10">
    <property type="entry name" value="Cyclophilin-like"/>
    <property type="match status" value="1"/>
</dbReference>
<evidence type="ECO:0000313" key="5">
    <source>
        <dbReference type="EMBL" id="SDT05121.1"/>
    </source>
</evidence>
<organism evidence="5 6">
    <name type="scientific">Microlunatus soli</name>
    <dbReference type="NCBI Taxonomy" id="630515"/>
    <lineage>
        <taxon>Bacteria</taxon>
        <taxon>Bacillati</taxon>
        <taxon>Actinomycetota</taxon>
        <taxon>Actinomycetes</taxon>
        <taxon>Propionibacteriales</taxon>
        <taxon>Propionibacteriaceae</taxon>
        <taxon>Microlunatus</taxon>
    </lineage>
</organism>
<dbReference type="InterPro" id="IPR003778">
    <property type="entry name" value="CT_A_B"/>
</dbReference>
<dbReference type="OrthoDB" id="9768696at2"/>
<accession>A0A1H1X7U5</accession>
<dbReference type="Pfam" id="PF02626">
    <property type="entry name" value="CT_A_B"/>
    <property type="match status" value="1"/>
</dbReference>
<dbReference type="InterPro" id="IPR029000">
    <property type="entry name" value="Cyclophilin-like_dom_sf"/>
</dbReference>
<dbReference type="PANTHER" id="PTHR43309">
    <property type="entry name" value="5-OXOPROLINASE SUBUNIT C"/>
    <property type="match status" value="1"/>
</dbReference>
<gene>
    <name evidence="5" type="ORF">SAMN04489812_3956</name>
</gene>
<dbReference type="SMART" id="SM00797">
    <property type="entry name" value="AHS2"/>
    <property type="match status" value="1"/>
</dbReference>
<dbReference type="EMBL" id="LT629772">
    <property type="protein sequence ID" value="SDT05121.1"/>
    <property type="molecule type" value="Genomic_DNA"/>
</dbReference>
<dbReference type="SUPFAM" id="SSF50891">
    <property type="entry name" value="Cyclophilin-like"/>
    <property type="match status" value="1"/>
</dbReference>
<evidence type="ECO:0000313" key="6">
    <source>
        <dbReference type="Proteomes" id="UP000199103"/>
    </source>
</evidence>
<dbReference type="GO" id="GO:0005524">
    <property type="term" value="F:ATP binding"/>
    <property type="evidence" value="ECO:0007669"/>
    <property type="project" value="UniProtKB-KW"/>
</dbReference>